<name>A0A381NZR3_9ZZZZ</name>
<evidence type="ECO:0000259" key="3">
    <source>
        <dbReference type="Pfam" id="PF00296"/>
    </source>
</evidence>
<dbReference type="GO" id="GO:0016705">
    <property type="term" value="F:oxidoreductase activity, acting on paired donors, with incorporation or reduction of molecular oxygen"/>
    <property type="evidence" value="ECO:0007669"/>
    <property type="project" value="InterPro"/>
</dbReference>
<accession>A0A381NZR3</accession>
<proteinExistence type="predicted"/>
<dbReference type="GO" id="GO:0004497">
    <property type="term" value="F:monooxygenase activity"/>
    <property type="evidence" value="ECO:0007669"/>
    <property type="project" value="UniProtKB-KW"/>
</dbReference>
<feature type="domain" description="Luciferase-like" evidence="3">
    <location>
        <begin position="1"/>
        <end position="255"/>
    </location>
</feature>
<dbReference type="PANTHER" id="PTHR30137">
    <property type="entry name" value="LUCIFERASE-LIKE MONOOXYGENASE"/>
    <property type="match status" value="1"/>
</dbReference>
<sequence length="350" mass="38424">MKFGVFWQVPGYEGSSVERRHWETIEELILAEKLGFIEGWLAEAPFYPTRPMSEPLLVVAAAAQLTKKIRFGTLATQVPMHHPLNLATEVATCDILTQGRLDLCIGGRWGGPSSQVMGVSSEIDGDESRAMVAEYSNVLKNAWTEGRLNFKGDYWTFDDVPVLPKPIQGPYPPLLMAANSDGSFKFAAQNGLGVVGITLSQTVSNLSSHIKTFKANINGDVANGNPQPFHVVVSLFVAETREKAHEMMRKNWLDSDVIGDGPPVHSSAIGGGRHDFSSGAGGWGTWDFATAVERCIYDSPTGCIEKLRELETSIPGIEQCILEFNRRGRNTTEVVQNSMKLFSEKVMPHL</sequence>
<dbReference type="GO" id="GO:0005829">
    <property type="term" value="C:cytosol"/>
    <property type="evidence" value="ECO:0007669"/>
    <property type="project" value="TreeGrafter"/>
</dbReference>
<dbReference type="AlphaFoldDB" id="A0A381NZR3"/>
<dbReference type="Gene3D" id="3.20.20.30">
    <property type="entry name" value="Luciferase-like domain"/>
    <property type="match status" value="1"/>
</dbReference>
<dbReference type="InterPro" id="IPR050766">
    <property type="entry name" value="Bact_Lucif_Oxidored"/>
</dbReference>
<dbReference type="EMBL" id="UINC01000702">
    <property type="protein sequence ID" value="SUZ59837.1"/>
    <property type="molecule type" value="Genomic_DNA"/>
</dbReference>
<evidence type="ECO:0000313" key="4">
    <source>
        <dbReference type="EMBL" id="SUZ59837.1"/>
    </source>
</evidence>
<keyword evidence="1" id="KW-0560">Oxidoreductase</keyword>
<dbReference type="InterPro" id="IPR011251">
    <property type="entry name" value="Luciferase-like_dom"/>
</dbReference>
<dbReference type="SUPFAM" id="SSF51679">
    <property type="entry name" value="Bacterial luciferase-like"/>
    <property type="match status" value="1"/>
</dbReference>
<evidence type="ECO:0000256" key="1">
    <source>
        <dbReference type="ARBA" id="ARBA00023002"/>
    </source>
</evidence>
<keyword evidence="2" id="KW-0503">Monooxygenase</keyword>
<reference evidence="4" key="1">
    <citation type="submission" date="2018-05" db="EMBL/GenBank/DDBJ databases">
        <authorList>
            <person name="Lanie J.A."/>
            <person name="Ng W.-L."/>
            <person name="Kazmierczak K.M."/>
            <person name="Andrzejewski T.M."/>
            <person name="Davidsen T.M."/>
            <person name="Wayne K.J."/>
            <person name="Tettelin H."/>
            <person name="Glass J.I."/>
            <person name="Rusch D."/>
            <person name="Podicherti R."/>
            <person name="Tsui H.-C.T."/>
            <person name="Winkler M.E."/>
        </authorList>
    </citation>
    <scope>NUCLEOTIDE SEQUENCE</scope>
</reference>
<organism evidence="4">
    <name type="scientific">marine metagenome</name>
    <dbReference type="NCBI Taxonomy" id="408172"/>
    <lineage>
        <taxon>unclassified sequences</taxon>
        <taxon>metagenomes</taxon>
        <taxon>ecological metagenomes</taxon>
    </lineage>
</organism>
<evidence type="ECO:0000256" key="2">
    <source>
        <dbReference type="ARBA" id="ARBA00023033"/>
    </source>
</evidence>
<dbReference type="PANTHER" id="PTHR30137:SF8">
    <property type="entry name" value="BLR5498 PROTEIN"/>
    <property type="match status" value="1"/>
</dbReference>
<protein>
    <recommendedName>
        <fullName evidence="3">Luciferase-like domain-containing protein</fullName>
    </recommendedName>
</protein>
<gene>
    <name evidence="4" type="ORF">METZ01_LOCUS12691</name>
</gene>
<dbReference type="Pfam" id="PF00296">
    <property type="entry name" value="Bac_luciferase"/>
    <property type="match status" value="1"/>
</dbReference>
<dbReference type="InterPro" id="IPR036661">
    <property type="entry name" value="Luciferase-like_sf"/>
</dbReference>